<feature type="compositionally biased region" description="Basic and acidic residues" evidence="6">
    <location>
        <begin position="190"/>
        <end position="210"/>
    </location>
</feature>
<evidence type="ECO:0000259" key="8">
    <source>
        <dbReference type="PROSITE" id="PS50156"/>
    </source>
</evidence>
<keyword evidence="5 7" id="KW-0472">Membrane</keyword>
<dbReference type="OrthoDB" id="7051771at2"/>
<feature type="transmembrane region" description="Helical" evidence="7">
    <location>
        <begin position="899"/>
        <end position="920"/>
    </location>
</feature>
<dbReference type="SUPFAM" id="SSF57997">
    <property type="entry name" value="Tropomyosin"/>
    <property type="match status" value="1"/>
</dbReference>
<dbReference type="InterPro" id="IPR000731">
    <property type="entry name" value="SSD"/>
</dbReference>
<evidence type="ECO:0000313" key="9">
    <source>
        <dbReference type="EMBL" id="SNC73436.1"/>
    </source>
</evidence>
<feature type="domain" description="SSD" evidence="8">
    <location>
        <begin position="487"/>
        <end position="616"/>
    </location>
</feature>
<dbReference type="Gene3D" id="1.10.287.1490">
    <property type="match status" value="1"/>
</dbReference>
<dbReference type="PANTHER" id="PTHR33406:SF13">
    <property type="entry name" value="MEMBRANE PROTEIN YDFJ"/>
    <property type="match status" value="1"/>
</dbReference>
<keyword evidence="4 7" id="KW-1133">Transmembrane helix</keyword>
<feature type="compositionally biased region" description="Basic and acidic residues" evidence="6">
    <location>
        <begin position="253"/>
        <end position="268"/>
    </location>
</feature>
<feature type="region of interest" description="Disordered" evidence="6">
    <location>
        <begin position="176"/>
        <end position="211"/>
    </location>
</feature>
<evidence type="ECO:0000256" key="2">
    <source>
        <dbReference type="ARBA" id="ARBA00022475"/>
    </source>
</evidence>
<dbReference type="SUPFAM" id="SSF82866">
    <property type="entry name" value="Multidrug efflux transporter AcrB transmembrane domain"/>
    <property type="match status" value="2"/>
</dbReference>
<evidence type="ECO:0000256" key="7">
    <source>
        <dbReference type="SAM" id="Phobius"/>
    </source>
</evidence>
<dbReference type="RefSeq" id="WP_088818950.1">
    <property type="nucleotide sequence ID" value="NZ_FYEZ01000003.1"/>
</dbReference>
<feature type="transmembrane region" description="Helical" evidence="7">
    <location>
        <begin position="557"/>
        <end position="581"/>
    </location>
</feature>
<evidence type="ECO:0000313" key="10">
    <source>
        <dbReference type="Proteomes" id="UP000198122"/>
    </source>
</evidence>
<dbReference type="Proteomes" id="UP000198122">
    <property type="component" value="Unassembled WGS sequence"/>
</dbReference>
<proteinExistence type="predicted"/>
<feature type="transmembrane region" description="Helical" evidence="7">
    <location>
        <begin position="461"/>
        <end position="479"/>
    </location>
</feature>
<dbReference type="Pfam" id="PF03176">
    <property type="entry name" value="MMPL"/>
    <property type="match status" value="2"/>
</dbReference>
<evidence type="ECO:0000256" key="1">
    <source>
        <dbReference type="ARBA" id="ARBA00004651"/>
    </source>
</evidence>
<feature type="transmembrane region" description="Helical" evidence="7">
    <location>
        <begin position="517"/>
        <end position="536"/>
    </location>
</feature>
<reference evidence="9 10" key="1">
    <citation type="submission" date="2017-06" db="EMBL/GenBank/DDBJ databases">
        <authorList>
            <person name="Kim H.J."/>
            <person name="Triplett B.A."/>
        </authorList>
    </citation>
    <scope>NUCLEOTIDE SEQUENCE [LARGE SCALE GENOMIC DNA]</scope>
    <source>
        <strain evidence="9 10">DSM 22179</strain>
    </source>
</reference>
<dbReference type="PROSITE" id="PS50156">
    <property type="entry name" value="SSD"/>
    <property type="match status" value="1"/>
</dbReference>
<feature type="transmembrane region" description="Helical" evidence="7">
    <location>
        <begin position="670"/>
        <end position="689"/>
    </location>
</feature>
<keyword evidence="3 7" id="KW-0812">Transmembrane</keyword>
<keyword evidence="2" id="KW-1003">Cell membrane</keyword>
<comment type="subcellular location">
    <subcellularLocation>
        <location evidence="1">Cell membrane</location>
        <topology evidence="1">Multi-pass membrane protein</topology>
    </subcellularLocation>
</comment>
<feature type="transmembrane region" description="Helical" evidence="7">
    <location>
        <begin position="858"/>
        <end position="879"/>
    </location>
</feature>
<dbReference type="InterPro" id="IPR004869">
    <property type="entry name" value="MMPL_dom"/>
</dbReference>
<sequence length="1040" mass="110173">MAEKLYSLGHWASRHVWPVILAWVLVLAGVGGAAAAFSKPFSSEFTLPGTEFQQVTDQLKGEIPKAAGGSGVVVFRTESGKPFTTAQKKEIASTIEDFAASEGVTDSQDPFAAQRRLDAGPRQIAERRAEVADGEEKLAEGKKQLAAGEKKLAEGEEQLAAGEKKLADGEKQVKAGEKKLAEGEEQLAAGEKKLADGEKQVKAGEKRLAEGEEQLAAGERELEAGQAQAAQGREELAAQKAALAEKTSQVDALEERLGADAPQVREGRAQLAAGQDRLEAAEEQLRSAEAEVEAGEKELAEKSAELEKGKEQLAEKSAELEAGKKELAQRSAELEAGKQELAEKSAELEAGKKELAQRSAELEKGKKELVQNEKKLAENEKKLAAAPAQLDEAEARLALTDGMRLVSEEGDTAYTSIRFEDELQSVPMETRAAVMEKADGLADEGVEVTFSNEMSQDTSSILGPGEIIGLVVAGIVLLVMLRSVLAAGLPLLNAVVGVAVGIAGAAAMTHFVTMQDITPALAVMLGLAVGIDYTLFIVHRHRQQMVQGMDQHESIGLATGTAGNAVGVAGVTVIIALAALTLTGIPFLGVMGLVAAATVLVAVLVAWTLAPALMSLLGERVLSRGQRAQRAAALAPRRHAGATRFDWEAEAAREHHPADASWWTRLVTRLPWLTVLLVVLGLGTMAWPITDLRLGMPDGATAPADSQGYQTYDTIRSEFGAGANGPLVAMVEAPAGMTEAEATDLQIAVGQEFRADEQVEYVVPIGTSEDRSMLAFQLTPSTAPGDEETIDLVHRLRDDVAPALESEHDVEVGYTGHTVANIDISEALGSSLPLYLGVVVGLSLVLLVLVFRSIPVPLVATVGFLLSVGAAFGAVVAVYQWGWLGSLFAVNEPGAILSFLPTLVIGVLFGLAMDYQMFLVSGMREAWAHGSSARRAVHEGFRAGAAVVTAAALIMVSVFAGFVHAELTMIRPVGLALALGVLVDAFVVRMTLTPAVLHLLGERAWWIPRWLDRILPDLDVEGARLQRAHGVDPEGHGEVA</sequence>
<feature type="transmembrane region" description="Helical" evidence="7">
    <location>
        <begin position="832"/>
        <end position="851"/>
    </location>
</feature>
<feature type="transmembrane region" description="Helical" evidence="7">
    <location>
        <begin position="491"/>
        <end position="511"/>
    </location>
</feature>
<dbReference type="EMBL" id="FYEZ01000003">
    <property type="protein sequence ID" value="SNC73436.1"/>
    <property type="molecule type" value="Genomic_DNA"/>
</dbReference>
<protein>
    <submittedName>
        <fullName evidence="9">Putative drug exporter of the RND superfamily</fullName>
    </submittedName>
</protein>
<dbReference type="Gene3D" id="1.20.1640.10">
    <property type="entry name" value="Multidrug efflux transporter AcrB transmembrane domain"/>
    <property type="match status" value="2"/>
</dbReference>
<feature type="compositionally biased region" description="Basic and acidic residues" evidence="6">
    <location>
        <begin position="276"/>
        <end position="324"/>
    </location>
</feature>
<dbReference type="GO" id="GO:0005886">
    <property type="term" value="C:plasma membrane"/>
    <property type="evidence" value="ECO:0007669"/>
    <property type="project" value="UniProtKB-SubCell"/>
</dbReference>
<dbReference type="AlphaFoldDB" id="A0A212U5G1"/>
<dbReference type="Gene3D" id="1.20.1480.30">
    <property type="entry name" value="Designed four-helix bundle protein"/>
    <property type="match status" value="1"/>
</dbReference>
<evidence type="ECO:0000256" key="6">
    <source>
        <dbReference type="SAM" id="MobiDB-lite"/>
    </source>
</evidence>
<feature type="transmembrane region" description="Helical" evidence="7">
    <location>
        <begin position="941"/>
        <end position="963"/>
    </location>
</feature>
<name>A0A212U5G1_9MICO</name>
<evidence type="ECO:0000256" key="4">
    <source>
        <dbReference type="ARBA" id="ARBA00022989"/>
    </source>
</evidence>
<organism evidence="9 10">
    <name type="scientific">Kytococcus aerolatus</name>
    <dbReference type="NCBI Taxonomy" id="592308"/>
    <lineage>
        <taxon>Bacteria</taxon>
        <taxon>Bacillati</taxon>
        <taxon>Actinomycetota</taxon>
        <taxon>Actinomycetes</taxon>
        <taxon>Micrococcales</taxon>
        <taxon>Kytococcaceae</taxon>
        <taxon>Kytococcus</taxon>
    </lineage>
</organism>
<feature type="region of interest" description="Disordered" evidence="6">
    <location>
        <begin position="253"/>
        <end position="324"/>
    </location>
</feature>
<feature type="transmembrane region" description="Helical" evidence="7">
    <location>
        <begin position="587"/>
        <end position="617"/>
    </location>
</feature>
<evidence type="ECO:0000256" key="5">
    <source>
        <dbReference type="ARBA" id="ARBA00023136"/>
    </source>
</evidence>
<feature type="transmembrane region" description="Helical" evidence="7">
    <location>
        <begin position="975"/>
        <end position="1000"/>
    </location>
</feature>
<evidence type="ECO:0000256" key="3">
    <source>
        <dbReference type="ARBA" id="ARBA00022692"/>
    </source>
</evidence>
<dbReference type="PANTHER" id="PTHR33406">
    <property type="entry name" value="MEMBRANE PROTEIN MJ1562-RELATED"/>
    <property type="match status" value="1"/>
</dbReference>
<gene>
    <name evidence="9" type="ORF">SAMN05445756_1964</name>
</gene>
<keyword evidence="10" id="KW-1185">Reference proteome</keyword>
<accession>A0A212U5G1</accession>
<dbReference type="InterPro" id="IPR050545">
    <property type="entry name" value="Mycobact_MmpL"/>
</dbReference>